<comment type="similarity">
    <text evidence="1">Belongs to the thioesterase family.</text>
</comment>
<dbReference type="InterPro" id="IPR001031">
    <property type="entry name" value="Thioesterase"/>
</dbReference>
<dbReference type="InterPro" id="IPR012223">
    <property type="entry name" value="TEII"/>
</dbReference>
<protein>
    <submittedName>
        <fullName evidence="3">Surfactin synthase thioesterase subunit</fullName>
    </submittedName>
</protein>
<feature type="domain" description="Thioesterase" evidence="2">
    <location>
        <begin position="2"/>
        <end position="221"/>
    </location>
</feature>
<dbReference type="PANTHER" id="PTHR11487:SF0">
    <property type="entry name" value="S-ACYL FATTY ACID SYNTHASE THIOESTERASE, MEDIUM CHAIN"/>
    <property type="match status" value="1"/>
</dbReference>
<dbReference type="STRING" id="1503961.SAMN05421736_105252"/>
<evidence type="ECO:0000259" key="2">
    <source>
        <dbReference type="Pfam" id="PF00975"/>
    </source>
</evidence>
<evidence type="ECO:0000313" key="4">
    <source>
        <dbReference type="Proteomes" id="UP000198935"/>
    </source>
</evidence>
<evidence type="ECO:0000313" key="3">
    <source>
        <dbReference type="EMBL" id="SDZ05609.1"/>
    </source>
</evidence>
<name>A0A1H3PYX7_9BACI</name>
<dbReference type="AlphaFoldDB" id="A0A1H3PYX7"/>
<dbReference type="Proteomes" id="UP000198935">
    <property type="component" value="Unassembled WGS sequence"/>
</dbReference>
<organism evidence="3 4">
    <name type="scientific">Evansella caseinilytica</name>
    <dbReference type="NCBI Taxonomy" id="1503961"/>
    <lineage>
        <taxon>Bacteria</taxon>
        <taxon>Bacillati</taxon>
        <taxon>Bacillota</taxon>
        <taxon>Bacilli</taxon>
        <taxon>Bacillales</taxon>
        <taxon>Bacillaceae</taxon>
        <taxon>Evansella</taxon>
    </lineage>
</organism>
<dbReference type="SUPFAM" id="SSF53474">
    <property type="entry name" value="alpha/beta-Hydrolases"/>
    <property type="match status" value="1"/>
</dbReference>
<dbReference type="InterPro" id="IPR029058">
    <property type="entry name" value="AB_hydrolase_fold"/>
</dbReference>
<evidence type="ECO:0000256" key="1">
    <source>
        <dbReference type="ARBA" id="ARBA00007169"/>
    </source>
</evidence>
<sequence>MFCLPYGGGSASVYLKWTKLTKSLEIIPVELAGRGSRIQDPQYTHIDEAVEDVCGYIMKHSDDSRFVIFGHSLGSLIAYELYFALKAQFAKPLMLFLSGKNPPDVLSRRLRHKLSDEELKRELHALGGLSEEVLLYPEILELFLPVIRNDFKIVEQYVMSSEHGQVDCPLVIFNGRQDRLTSLNKMERWHQFTTSKCEIHHYDGHHFFLFEQQYNIMKQVENLVSRYS</sequence>
<dbReference type="Gene3D" id="3.40.50.1820">
    <property type="entry name" value="alpha/beta hydrolase"/>
    <property type="match status" value="1"/>
</dbReference>
<dbReference type="PANTHER" id="PTHR11487">
    <property type="entry name" value="THIOESTERASE"/>
    <property type="match status" value="1"/>
</dbReference>
<keyword evidence="4" id="KW-1185">Reference proteome</keyword>
<dbReference type="EMBL" id="FNPI01000005">
    <property type="protein sequence ID" value="SDZ05609.1"/>
    <property type="molecule type" value="Genomic_DNA"/>
</dbReference>
<reference evidence="4" key="1">
    <citation type="submission" date="2016-10" db="EMBL/GenBank/DDBJ databases">
        <authorList>
            <person name="Varghese N."/>
            <person name="Submissions S."/>
        </authorList>
    </citation>
    <scope>NUCLEOTIDE SEQUENCE [LARGE SCALE GENOMIC DNA]</scope>
    <source>
        <strain evidence="4">SP</strain>
    </source>
</reference>
<dbReference type="Pfam" id="PF00975">
    <property type="entry name" value="Thioesterase"/>
    <property type="match status" value="1"/>
</dbReference>
<gene>
    <name evidence="3" type="ORF">SAMN05421736_105252</name>
</gene>
<dbReference type="GO" id="GO:0008610">
    <property type="term" value="P:lipid biosynthetic process"/>
    <property type="evidence" value="ECO:0007669"/>
    <property type="project" value="TreeGrafter"/>
</dbReference>
<proteinExistence type="inferred from homology"/>
<accession>A0A1H3PYX7</accession>